<dbReference type="PANTHER" id="PTHR35807:SF1">
    <property type="entry name" value="TRANSCRIPTIONAL REGULATOR REDD"/>
    <property type="match status" value="1"/>
</dbReference>
<comment type="similarity">
    <text evidence="1">Belongs to the AfsR/DnrI/RedD regulatory family.</text>
</comment>
<dbReference type="Gene3D" id="3.40.50.300">
    <property type="entry name" value="P-loop containing nucleotide triphosphate hydrolases"/>
    <property type="match status" value="1"/>
</dbReference>
<dbReference type="SMART" id="SM01043">
    <property type="entry name" value="BTAD"/>
    <property type="match status" value="1"/>
</dbReference>
<dbReference type="Pfam" id="PF13424">
    <property type="entry name" value="TPR_12"/>
    <property type="match status" value="2"/>
</dbReference>
<evidence type="ECO:0000313" key="8">
    <source>
        <dbReference type="EMBL" id="TDE51544.1"/>
    </source>
</evidence>
<dbReference type="Pfam" id="PF03704">
    <property type="entry name" value="BTAD"/>
    <property type="match status" value="1"/>
</dbReference>
<dbReference type="InterPro" id="IPR036388">
    <property type="entry name" value="WH-like_DNA-bd_sf"/>
</dbReference>
<name>A0A4R5FJ31_9ACTN</name>
<dbReference type="Pfam" id="PF00486">
    <property type="entry name" value="Trans_reg_C"/>
    <property type="match status" value="1"/>
</dbReference>
<dbReference type="PROSITE" id="PS51755">
    <property type="entry name" value="OMPR_PHOB"/>
    <property type="match status" value="1"/>
</dbReference>
<dbReference type="AlphaFoldDB" id="A0A4R5FJ31"/>
<evidence type="ECO:0000256" key="1">
    <source>
        <dbReference type="ARBA" id="ARBA00005820"/>
    </source>
</evidence>
<dbReference type="Gene3D" id="1.10.10.10">
    <property type="entry name" value="Winged helix-like DNA-binding domain superfamily/Winged helix DNA-binding domain"/>
    <property type="match status" value="1"/>
</dbReference>
<dbReference type="EMBL" id="SMLD01000042">
    <property type="protein sequence ID" value="TDE51544.1"/>
    <property type="molecule type" value="Genomic_DNA"/>
</dbReference>
<gene>
    <name evidence="8" type="ORF">E1295_18240</name>
</gene>
<accession>A0A4R5FJ31</accession>
<feature type="repeat" description="TPR" evidence="5">
    <location>
        <begin position="783"/>
        <end position="816"/>
    </location>
</feature>
<comment type="caution">
    <text evidence="8">The sequence shown here is derived from an EMBL/GenBank/DDBJ whole genome shotgun (WGS) entry which is preliminary data.</text>
</comment>
<dbReference type="SUPFAM" id="SSF46894">
    <property type="entry name" value="C-terminal effector domain of the bipartite response regulators"/>
    <property type="match status" value="1"/>
</dbReference>
<feature type="repeat" description="TPR" evidence="5">
    <location>
        <begin position="823"/>
        <end position="856"/>
    </location>
</feature>
<dbReference type="SMART" id="SM00862">
    <property type="entry name" value="Trans_reg_C"/>
    <property type="match status" value="1"/>
</dbReference>
<keyword evidence="5" id="KW-0802">TPR repeat</keyword>
<dbReference type="SUPFAM" id="SSF52540">
    <property type="entry name" value="P-loop containing nucleoside triphosphate hydrolases"/>
    <property type="match status" value="1"/>
</dbReference>
<dbReference type="PANTHER" id="PTHR35807">
    <property type="entry name" value="TRANSCRIPTIONAL REGULATOR REDD-RELATED"/>
    <property type="match status" value="1"/>
</dbReference>
<keyword evidence="9" id="KW-1185">Reference proteome</keyword>
<dbReference type="Proteomes" id="UP000295136">
    <property type="component" value="Unassembled WGS sequence"/>
</dbReference>
<evidence type="ECO:0000313" key="9">
    <source>
        <dbReference type="Proteomes" id="UP000295136"/>
    </source>
</evidence>
<protein>
    <submittedName>
        <fullName evidence="8">Tetratricopeptide repeat protein</fullName>
    </submittedName>
</protein>
<dbReference type="GO" id="GO:0000160">
    <property type="term" value="P:phosphorelay signal transduction system"/>
    <property type="evidence" value="ECO:0007669"/>
    <property type="project" value="InterPro"/>
</dbReference>
<dbReference type="InterPro" id="IPR019734">
    <property type="entry name" value="TPR_rpt"/>
</dbReference>
<evidence type="ECO:0000256" key="4">
    <source>
        <dbReference type="ARBA" id="ARBA00023163"/>
    </source>
</evidence>
<dbReference type="PRINTS" id="PR00364">
    <property type="entry name" value="DISEASERSIST"/>
</dbReference>
<dbReference type="InterPro" id="IPR001867">
    <property type="entry name" value="OmpR/PhoB-type_DNA-bd"/>
</dbReference>
<dbReference type="InterPro" id="IPR027417">
    <property type="entry name" value="P-loop_NTPase"/>
</dbReference>
<feature type="domain" description="OmpR/PhoB-type" evidence="7">
    <location>
        <begin position="1"/>
        <end position="90"/>
    </location>
</feature>
<dbReference type="SMART" id="SM00028">
    <property type="entry name" value="TPR"/>
    <property type="match status" value="5"/>
</dbReference>
<dbReference type="Gene3D" id="1.25.40.10">
    <property type="entry name" value="Tetratricopeptide repeat domain"/>
    <property type="match status" value="2"/>
</dbReference>
<evidence type="ECO:0000259" key="7">
    <source>
        <dbReference type="PROSITE" id="PS51755"/>
    </source>
</evidence>
<keyword evidence="2" id="KW-0805">Transcription regulation</keyword>
<dbReference type="GO" id="GO:0043531">
    <property type="term" value="F:ADP binding"/>
    <property type="evidence" value="ECO:0007669"/>
    <property type="project" value="InterPro"/>
</dbReference>
<dbReference type="InterPro" id="IPR051677">
    <property type="entry name" value="AfsR-DnrI-RedD_regulator"/>
</dbReference>
<dbReference type="InterPro" id="IPR016032">
    <property type="entry name" value="Sig_transdc_resp-reg_C-effctor"/>
</dbReference>
<dbReference type="RefSeq" id="WP_132631519.1">
    <property type="nucleotide sequence ID" value="NZ_SMLD01000042.1"/>
</dbReference>
<dbReference type="SUPFAM" id="SSF48452">
    <property type="entry name" value="TPR-like"/>
    <property type="match status" value="2"/>
</dbReference>
<dbReference type="InterPro" id="IPR011990">
    <property type="entry name" value="TPR-like_helical_dom_sf"/>
</dbReference>
<keyword evidence="4" id="KW-0804">Transcription</keyword>
<dbReference type="CDD" id="cd15831">
    <property type="entry name" value="BTAD"/>
    <property type="match status" value="1"/>
</dbReference>
<proteinExistence type="inferred from homology"/>
<evidence type="ECO:0000256" key="6">
    <source>
        <dbReference type="PROSITE-ProRule" id="PRU01091"/>
    </source>
</evidence>
<dbReference type="GO" id="GO:0003677">
    <property type="term" value="F:DNA binding"/>
    <property type="evidence" value="ECO:0007669"/>
    <property type="project" value="UniProtKB-UniRule"/>
</dbReference>
<evidence type="ECO:0000256" key="5">
    <source>
        <dbReference type="PROSITE-ProRule" id="PRU00339"/>
    </source>
</evidence>
<dbReference type="PROSITE" id="PS50005">
    <property type="entry name" value="TPR"/>
    <property type="match status" value="2"/>
</dbReference>
<sequence>MEFTILGDVGFTIEGRPIAIRSVRKRLILAHLLAGRGASVSSGHLLDALWEHDPPKSALENLRVYVYRLRTTLGAGTSIQHDAGGYRLHLGQARLDAARFEELVEQGDRARSRENWADAARSYGEALSLWRGRAFGDLADHPSLREESHRLEERRLVAQSCRIDAELALGAHKRLLPDLVALVAEHPFSEGFRAQLMLALYRSGRQNDALNLYQEGRRLLAEELGLAPGPELESLHRAILGHEPHLDLPGRAPGPCELPADPPLFTGRTGLVEQLTKEVAGERPIPLVISGGGGVGKSALAIHVAWAVRDAFPDGQLYLNLHGASPSVRPLQPIEALSRLLRSLGLDAASVPADTDEAAARFRALTMGRRLLIVLDNVRDAAQVRPLLPASRTCAVLVTSRRALASLEGQSLCELGVLSDEDSRALLTRLTARHGVPADENSLAEVARHCGHLPLAISIAAARVATRGTWTLHRLARRLSEERRRLAELEIDDRAVRASLQVSYRDLDPVQARLFRHLSLLDLPQLGTGTVADLTGLPHTDVENLLDRLADAHLVEAVAPGRYCLHDLTRLLARELAAAEDPAEDRAAAVRRALDSYLALARNASAIVIPVAVWRTTLGPATAVRPPRFADRQEVYAWVDAEAANLPAVVGSAAALGADDLVTALSAALFFPLYERGRWRELHGIAELAMASAERLGDAHHRAVAHSDIGYVLADLGRHRDAIRHLETSRELYHENGNRRGEAAQLDRLAVVHSRLGHFDDAIVKFRQSVGLESGQGNRFGEAITLVNLGVTYRRASRLEEAIDAYEGSLAITREIGDSVGTAIALGHLAEAHRRGGRSQEAVDYFRQALDADRAAGDLGSCTEAIHWWGLGLALDDLGRQAQARACWSRSAELLHELDLIDAAERSAIEASARPGTPEVILRNM</sequence>
<dbReference type="GO" id="GO:0006355">
    <property type="term" value="P:regulation of DNA-templated transcription"/>
    <property type="evidence" value="ECO:0007669"/>
    <property type="project" value="InterPro"/>
</dbReference>
<reference evidence="8 9" key="1">
    <citation type="submission" date="2019-03" db="EMBL/GenBank/DDBJ databases">
        <title>Draft genome sequences of novel Actinobacteria.</title>
        <authorList>
            <person name="Sahin N."/>
            <person name="Ay H."/>
            <person name="Saygin H."/>
        </authorList>
    </citation>
    <scope>NUCLEOTIDE SEQUENCE [LARGE SCALE GENOMIC DNA]</scope>
    <source>
        <strain evidence="8 9">6K102</strain>
    </source>
</reference>
<organism evidence="8 9">
    <name type="scientific">Nonomuraea mesophila</name>
    <dbReference type="NCBI Taxonomy" id="2530382"/>
    <lineage>
        <taxon>Bacteria</taxon>
        <taxon>Bacillati</taxon>
        <taxon>Actinomycetota</taxon>
        <taxon>Actinomycetes</taxon>
        <taxon>Streptosporangiales</taxon>
        <taxon>Streptosporangiaceae</taxon>
        <taxon>Nonomuraea</taxon>
    </lineage>
</organism>
<dbReference type="InterPro" id="IPR005158">
    <property type="entry name" value="BTAD"/>
</dbReference>
<evidence type="ECO:0000256" key="2">
    <source>
        <dbReference type="ARBA" id="ARBA00023015"/>
    </source>
</evidence>
<evidence type="ECO:0000256" key="3">
    <source>
        <dbReference type="ARBA" id="ARBA00023125"/>
    </source>
</evidence>
<feature type="DNA-binding region" description="OmpR/PhoB-type" evidence="6">
    <location>
        <begin position="1"/>
        <end position="90"/>
    </location>
</feature>
<keyword evidence="3 6" id="KW-0238">DNA-binding</keyword>